<dbReference type="GO" id="GO:0008270">
    <property type="term" value="F:zinc ion binding"/>
    <property type="evidence" value="ECO:0007669"/>
    <property type="project" value="InterPro"/>
</dbReference>
<accession>A0A9K3NYK0</accession>
<protein>
    <submittedName>
        <fullName evidence="3">DYW domain-containing protein</fullName>
    </submittedName>
</protein>
<dbReference type="Gramene" id="mRNA:HanXRQr2_Chr02g0060421">
    <property type="protein sequence ID" value="CDS:HanXRQr2_Chr02g0060421.1"/>
    <property type="gene ID" value="HanXRQr2_Chr02g0060421"/>
</dbReference>
<evidence type="ECO:0000259" key="2">
    <source>
        <dbReference type="Pfam" id="PF14432"/>
    </source>
</evidence>
<dbReference type="Pfam" id="PF14432">
    <property type="entry name" value="DYW_deaminase"/>
    <property type="match status" value="1"/>
</dbReference>
<dbReference type="AlphaFoldDB" id="A0A9K3NYK0"/>
<gene>
    <name evidence="3" type="ORF">HanXRQr2_Chr02g0060421</name>
</gene>
<feature type="domain" description="DYW" evidence="2">
    <location>
        <begin position="7"/>
        <end position="93"/>
    </location>
</feature>
<evidence type="ECO:0000256" key="1">
    <source>
        <dbReference type="ARBA" id="ARBA00006643"/>
    </source>
</evidence>
<sequence length="93" mass="10798">MHIYGVHLVMLVVEDDEKARLLWVHSGRLALAFGLVSTPSGCLIRILKNLRICLDCHVVFKFISKIMKREIVVRDINRFHHFEDGVCSCGEYW</sequence>
<evidence type="ECO:0000313" key="4">
    <source>
        <dbReference type="Proteomes" id="UP000215914"/>
    </source>
</evidence>
<dbReference type="Proteomes" id="UP000215914">
    <property type="component" value="Unassembled WGS sequence"/>
</dbReference>
<reference evidence="3" key="1">
    <citation type="journal article" date="2017" name="Nature">
        <title>The sunflower genome provides insights into oil metabolism, flowering and Asterid evolution.</title>
        <authorList>
            <person name="Badouin H."/>
            <person name="Gouzy J."/>
            <person name="Grassa C.J."/>
            <person name="Murat F."/>
            <person name="Staton S.E."/>
            <person name="Cottret L."/>
            <person name="Lelandais-Briere C."/>
            <person name="Owens G.L."/>
            <person name="Carrere S."/>
            <person name="Mayjonade B."/>
            <person name="Legrand L."/>
            <person name="Gill N."/>
            <person name="Kane N.C."/>
            <person name="Bowers J.E."/>
            <person name="Hubner S."/>
            <person name="Bellec A."/>
            <person name="Berard A."/>
            <person name="Berges H."/>
            <person name="Blanchet N."/>
            <person name="Boniface M.C."/>
            <person name="Brunel D."/>
            <person name="Catrice O."/>
            <person name="Chaidir N."/>
            <person name="Claudel C."/>
            <person name="Donnadieu C."/>
            <person name="Faraut T."/>
            <person name="Fievet G."/>
            <person name="Helmstetter N."/>
            <person name="King M."/>
            <person name="Knapp S.J."/>
            <person name="Lai Z."/>
            <person name="Le Paslier M.C."/>
            <person name="Lippi Y."/>
            <person name="Lorenzon L."/>
            <person name="Mandel J.R."/>
            <person name="Marage G."/>
            <person name="Marchand G."/>
            <person name="Marquand E."/>
            <person name="Bret-Mestries E."/>
            <person name="Morien E."/>
            <person name="Nambeesan S."/>
            <person name="Nguyen T."/>
            <person name="Pegot-Espagnet P."/>
            <person name="Pouilly N."/>
            <person name="Raftis F."/>
            <person name="Sallet E."/>
            <person name="Schiex T."/>
            <person name="Thomas J."/>
            <person name="Vandecasteele C."/>
            <person name="Vares D."/>
            <person name="Vear F."/>
            <person name="Vautrin S."/>
            <person name="Crespi M."/>
            <person name="Mangin B."/>
            <person name="Burke J.M."/>
            <person name="Salse J."/>
            <person name="Munos S."/>
            <person name="Vincourt P."/>
            <person name="Rieseberg L.H."/>
            <person name="Langlade N.B."/>
        </authorList>
    </citation>
    <scope>NUCLEOTIDE SEQUENCE</scope>
    <source>
        <tissue evidence="3">Leaves</tissue>
    </source>
</reference>
<evidence type="ECO:0000313" key="3">
    <source>
        <dbReference type="EMBL" id="KAF5818062.1"/>
    </source>
</evidence>
<comment type="similarity">
    <text evidence="1">Belongs to the PPR family. PCMP-H subfamily.</text>
</comment>
<organism evidence="3 4">
    <name type="scientific">Helianthus annuus</name>
    <name type="common">Common sunflower</name>
    <dbReference type="NCBI Taxonomy" id="4232"/>
    <lineage>
        <taxon>Eukaryota</taxon>
        <taxon>Viridiplantae</taxon>
        <taxon>Streptophyta</taxon>
        <taxon>Embryophyta</taxon>
        <taxon>Tracheophyta</taxon>
        <taxon>Spermatophyta</taxon>
        <taxon>Magnoliopsida</taxon>
        <taxon>eudicotyledons</taxon>
        <taxon>Gunneridae</taxon>
        <taxon>Pentapetalae</taxon>
        <taxon>asterids</taxon>
        <taxon>campanulids</taxon>
        <taxon>Asterales</taxon>
        <taxon>Asteraceae</taxon>
        <taxon>Asteroideae</taxon>
        <taxon>Heliantheae alliance</taxon>
        <taxon>Heliantheae</taxon>
        <taxon>Helianthus</taxon>
    </lineage>
</organism>
<keyword evidence="4" id="KW-1185">Reference proteome</keyword>
<comment type="caution">
    <text evidence="3">The sequence shown here is derived from an EMBL/GenBank/DDBJ whole genome shotgun (WGS) entry which is preliminary data.</text>
</comment>
<dbReference type="InterPro" id="IPR032867">
    <property type="entry name" value="DYW_dom"/>
</dbReference>
<reference evidence="3" key="2">
    <citation type="submission" date="2020-06" db="EMBL/GenBank/DDBJ databases">
        <title>Helianthus annuus Genome sequencing and assembly Release 2.</title>
        <authorList>
            <person name="Gouzy J."/>
            <person name="Langlade N."/>
            <person name="Munos S."/>
        </authorList>
    </citation>
    <scope>NUCLEOTIDE SEQUENCE</scope>
    <source>
        <tissue evidence="3">Leaves</tissue>
    </source>
</reference>
<dbReference type="EMBL" id="MNCJ02000317">
    <property type="protein sequence ID" value="KAF5818062.1"/>
    <property type="molecule type" value="Genomic_DNA"/>
</dbReference>
<proteinExistence type="inferred from homology"/>
<name>A0A9K3NYK0_HELAN</name>